<protein>
    <submittedName>
        <fullName evidence="2">Uncharacterized protein</fullName>
    </submittedName>
</protein>
<evidence type="ECO:0000313" key="3">
    <source>
        <dbReference type="Proteomes" id="UP001143747"/>
    </source>
</evidence>
<keyword evidence="3" id="KW-1185">Reference proteome</keyword>
<feature type="compositionally biased region" description="Basic and acidic residues" evidence="1">
    <location>
        <begin position="1"/>
        <end position="35"/>
    </location>
</feature>
<evidence type="ECO:0000256" key="1">
    <source>
        <dbReference type="SAM" id="MobiDB-lite"/>
    </source>
</evidence>
<sequence length="46" mass="5220">MASREPKTLRGVMRKGETGDGRKKTHLEKLMRGEIDPLTGKAVRKR</sequence>
<feature type="region of interest" description="Disordered" evidence="1">
    <location>
        <begin position="1"/>
        <end position="46"/>
    </location>
</feature>
<name>A0A9Q4KTP4_9EURY</name>
<accession>A0A9Q4KTP4</accession>
<dbReference type="AlphaFoldDB" id="A0A9Q4KTP4"/>
<comment type="caution">
    <text evidence="2">The sequence shown here is derived from an EMBL/GenBank/DDBJ whole genome shotgun (WGS) entry which is preliminary data.</text>
</comment>
<evidence type="ECO:0000313" key="2">
    <source>
        <dbReference type="EMBL" id="MDE4908539.1"/>
    </source>
</evidence>
<reference evidence="2" key="1">
    <citation type="submission" date="2022-01" db="EMBL/GenBank/DDBJ databases">
        <title>Draft genome of Methanogenium marinum DSM 15558.</title>
        <authorList>
            <person name="Chen S.-C."/>
            <person name="You Y.-T."/>
        </authorList>
    </citation>
    <scope>NUCLEOTIDE SEQUENCE</scope>
    <source>
        <strain evidence="2">DSM 15558</strain>
    </source>
</reference>
<organism evidence="2 3">
    <name type="scientific">Methanogenium marinum</name>
    <dbReference type="NCBI Taxonomy" id="348610"/>
    <lineage>
        <taxon>Archaea</taxon>
        <taxon>Methanobacteriati</taxon>
        <taxon>Methanobacteriota</taxon>
        <taxon>Stenosarchaea group</taxon>
        <taxon>Methanomicrobia</taxon>
        <taxon>Methanomicrobiales</taxon>
        <taxon>Methanomicrobiaceae</taxon>
        <taxon>Methanogenium</taxon>
    </lineage>
</organism>
<dbReference type="Proteomes" id="UP001143747">
    <property type="component" value="Unassembled WGS sequence"/>
</dbReference>
<dbReference type="RefSeq" id="WP_274925165.1">
    <property type="nucleotide sequence ID" value="NZ_JAKELO010000002.1"/>
</dbReference>
<dbReference type="EMBL" id="JAKELO010000002">
    <property type="protein sequence ID" value="MDE4908539.1"/>
    <property type="molecule type" value="Genomic_DNA"/>
</dbReference>
<proteinExistence type="predicted"/>
<gene>
    <name evidence="2" type="ORF">L0665_07960</name>
</gene>